<organism evidence="1 2">
    <name type="scientific">Pseudomonas zeae</name>
    <dbReference type="NCBI Taxonomy" id="2745510"/>
    <lineage>
        <taxon>Bacteria</taxon>
        <taxon>Pseudomonadati</taxon>
        <taxon>Pseudomonadota</taxon>
        <taxon>Gammaproteobacteria</taxon>
        <taxon>Pseudomonadales</taxon>
        <taxon>Pseudomonadaceae</taxon>
        <taxon>Pseudomonas</taxon>
    </lineage>
</organism>
<proteinExistence type="predicted"/>
<reference evidence="1" key="2">
    <citation type="journal article" date="2021" name="Microorganisms">
        <title>The Ever-Expanding Pseudomonas Genus: Description of 43 New Species and Partition of the Pseudomonas putida Group.</title>
        <authorList>
            <person name="Girard L."/>
            <person name="Lood C."/>
            <person name="Hofte M."/>
            <person name="Vandamme P."/>
            <person name="Rokni-Zadeh H."/>
            <person name="van Noort V."/>
            <person name="Lavigne R."/>
            <person name="De Mot R."/>
        </authorList>
    </citation>
    <scope>NUCLEOTIDE SEQUENCE</scope>
    <source>
        <strain evidence="1">OE 48.2</strain>
    </source>
</reference>
<dbReference type="Proteomes" id="UP000627092">
    <property type="component" value="Chromosome"/>
</dbReference>
<gene>
    <name evidence="1" type="ORF">HU754_017645</name>
</gene>
<name>A0A9E6NKW3_9PSED</name>
<dbReference type="Pfam" id="PF14424">
    <property type="entry name" value="Toxin-deaminase"/>
    <property type="match status" value="1"/>
</dbReference>
<reference evidence="1" key="1">
    <citation type="journal article" date="2020" name="Microorganisms">
        <title>Reliable Identification of Environmental Pseudomonas Isolates Using the rpoD Gene.</title>
        <authorList>
            <consortium name="The Broad Institute Genome Sequencing Platform"/>
            <person name="Girard L."/>
            <person name="Lood C."/>
            <person name="Rokni-Zadeh H."/>
            <person name="van Noort V."/>
            <person name="Lavigne R."/>
            <person name="De Mot R."/>
        </authorList>
    </citation>
    <scope>NUCLEOTIDE SEQUENCE</scope>
    <source>
        <strain evidence="1">OE 48.2</strain>
    </source>
</reference>
<sequence>MNIYSELPICVSCSGVISQFQQRFPVVIVNVETGRPR</sequence>
<dbReference type="InterPro" id="IPR032721">
    <property type="entry name" value="Toxin-deaminase"/>
</dbReference>
<dbReference type="KEGG" id="pze:HU754_017645"/>
<dbReference type="EMBL" id="CP077090">
    <property type="protein sequence ID" value="QXI09662.1"/>
    <property type="molecule type" value="Genomic_DNA"/>
</dbReference>
<dbReference type="AlphaFoldDB" id="A0A9E6NKW3"/>
<evidence type="ECO:0000313" key="1">
    <source>
        <dbReference type="EMBL" id="QXI09662.1"/>
    </source>
</evidence>
<protein>
    <submittedName>
        <fullName evidence="1">Uncharacterized protein</fullName>
    </submittedName>
</protein>
<evidence type="ECO:0000313" key="2">
    <source>
        <dbReference type="Proteomes" id="UP000627092"/>
    </source>
</evidence>
<accession>A0A9E6NKW3</accession>